<dbReference type="GO" id="GO:0015424">
    <property type="term" value="F:ABC-type amino acid transporter activity"/>
    <property type="evidence" value="ECO:0007669"/>
    <property type="project" value="InterPro"/>
</dbReference>
<gene>
    <name evidence="10" type="ORF">C1881_00055</name>
</gene>
<evidence type="ECO:0000256" key="7">
    <source>
        <dbReference type="ARBA" id="ARBA00022970"/>
    </source>
</evidence>
<sequence length="256" mass="28155">MAENKPVVRLSHIKKSFGDAEVLKDISLEVNPGEVVAIIGPSGGGKSTLLRCATLLETFDAGELSYGDLEVATMQNGKAVYGKKDVLRAAKSRFGLVFQNYNLFPHYTVLKNIMDAPIAVQKRDKVDVERQARELIAKMGLEGNEGKVPCELSGGQQQRVSIARALCLNPDIVFFDEPTSALDPELTAEVLKVIKQLAAEHMTMVIVTHEMSFARDVADRIVFMDGGVIVEEGPAEQVINNPQHDRTKAFLNRYDD</sequence>
<evidence type="ECO:0000256" key="6">
    <source>
        <dbReference type="ARBA" id="ARBA00022840"/>
    </source>
</evidence>
<evidence type="ECO:0000256" key="1">
    <source>
        <dbReference type="ARBA" id="ARBA00004202"/>
    </source>
</evidence>
<organism evidence="10 11">
    <name type="scientific">Slackia isoflavoniconvertens</name>
    <dbReference type="NCBI Taxonomy" id="572010"/>
    <lineage>
        <taxon>Bacteria</taxon>
        <taxon>Bacillati</taxon>
        <taxon>Actinomycetota</taxon>
        <taxon>Coriobacteriia</taxon>
        <taxon>Eggerthellales</taxon>
        <taxon>Eggerthellaceae</taxon>
        <taxon>Slackia</taxon>
    </lineage>
</organism>
<dbReference type="Gene3D" id="3.40.50.300">
    <property type="entry name" value="P-loop containing nucleotide triphosphate hydrolases"/>
    <property type="match status" value="1"/>
</dbReference>
<dbReference type="InterPro" id="IPR017871">
    <property type="entry name" value="ABC_transporter-like_CS"/>
</dbReference>
<keyword evidence="6 10" id="KW-0067">ATP-binding</keyword>
<evidence type="ECO:0000259" key="9">
    <source>
        <dbReference type="PROSITE" id="PS50893"/>
    </source>
</evidence>
<keyword evidence="4" id="KW-1003">Cell membrane</keyword>
<keyword evidence="5" id="KW-0547">Nucleotide-binding</keyword>
<name>A0A369LQM5_9ACTN</name>
<dbReference type="InterPro" id="IPR003593">
    <property type="entry name" value="AAA+_ATPase"/>
</dbReference>
<comment type="subcellular location">
    <subcellularLocation>
        <location evidence="1">Cell membrane</location>
        <topology evidence="1">Peripheral membrane protein</topology>
    </subcellularLocation>
</comment>
<dbReference type="GO" id="GO:0005886">
    <property type="term" value="C:plasma membrane"/>
    <property type="evidence" value="ECO:0007669"/>
    <property type="project" value="UniProtKB-SubCell"/>
</dbReference>
<dbReference type="PROSITE" id="PS00211">
    <property type="entry name" value="ABC_TRANSPORTER_1"/>
    <property type="match status" value="1"/>
</dbReference>
<dbReference type="PIRSF" id="PIRSF039085">
    <property type="entry name" value="ABC_ATPase_HisP"/>
    <property type="match status" value="1"/>
</dbReference>
<dbReference type="InterPro" id="IPR050086">
    <property type="entry name" value="MetN_ABC_transporter-like"/>
</dbReference>
<keyword evidence="3" id="KW-0813">Transport</keyword>
<evidence type="ECO:0000256" key="3">
    <source>
        <dbReference type="ARBA" id="ARBA00022448"/>
    </source>
</evidence>
<evidence type="ECO:0000256" key="4">
    <source>
        <dbReference type="ARBA" id="ARBA00022475"/>
    </source>
</evidence>
<dbReference type="GO" id="GO:0005524">
    <property type="term" value="F:ATP binding"/>
    <property type="evidence" value="ECO:0007669"/>
    <property type="project" value="UniProtKB-KW"/>
</dbReference>
<dbReference type="RefSeq" id="WP_114614539.1">
    <property type="nucleotide sequence ID" value="NZ_PPTO01000001.1"/>
</dbReference>
<reference evidence="10 11" key="1">
    <citation type="journal article" date="2018" name="Elife">
        <title>Discovery and characterization of a prevalent human gut bacterial enzyme sufficient for the inactivation of a family of plant toxins.</title>
        <authorList>
            <person name="Koppel N."/>
            <person name="Bisanz J.E."/>
            <person name="Pandelia M.E."/>
            <person name="Turnbaugh P.J."/>
            <person name="Balskus E.P."/>
        </authorList>
    </citation>
    <scope>NUCLEOTIDE SEQUENCE [LARGE SCALE GENOMIC DNA]</scope>
    <source>
        <strain evidence="10 11">OB21 GAM31</strain>
    </source>
</reference>
<dbReference type="Pfam" id="PF00005">
    <property type="entry name" value="ABC_tran"/>
    <property type="match status" value="1"/>
</dbReference>
<evidence type="ECO:0000256" key="5">
    <source>
        <dbReference type="ARBA" id="ARBA00022741"/>
    </source>
</evidence>
<feature type="domain" description="ABC transporter" evidence="9">
    <location>
        <begin position="8"/>
        <end position="251"/>
    </location>
</feature>
<dbReference type="InterPro" id="IPR030679">
    <property type="entry name" value="ABC_ATPase_HisP-typ"/>
</dbReference>
<evidence type="ECO:0000313" key="11">
    <source>
        <dbReference type="Proteomes" id="UP000253975"/>
    </source>
</evidence>
<dbReference type="InterPro" id="IPR003439">
    <property type="entry name" value="ABC_transporter-like_ATP-bd"/>
</dbReference>
<dbReference type="SMART" id="SM00382">
    <property type="entry name" value="AAA"/>
    <property type="match status" value="1"/>
</dbReference>
<dbReference type="Proteomes" id="UP000253975">
    <property type="component" value="Unassembled WGS sequence"/>
</dbReference>
<comment type="caution">
    <text evidence="10">The sequence shown here is derived from an EMBL/GenBank/DDBJ whole genome shotgun (WGS) entry which is preliminary data.</text>
</comment>
<dbReference type="EMBL" id="PPTO01000001">
    <property type="protein sequence ID" value="RDB60959.1"/>
    <property type="molecule type" value="Genomic_DNA"/>
</dbReference>
<evidence type="ECO:0000256" key="8">
    <source>
        <dbReference type="ARBA" id="ARBA00023136"/>
    </source>
</evidence>
<dbReference type="InterPro" id="IPR027417">
    <property type="entry name" value="P-loop_NTPase"/>
</dbReference>
<keyword evidence="8" id="KW-0472">Membrane</keyword>
<evidence type="ECO:0000313" key="10">
    <source>
        <dbReference type="EMBL" id="RDB60959.1"/>
    </source>
</evidence>
<dbReference type="AlphaFoldDB" id="A0A369LQM5"/>
<dbReference type="SUPFAM" id="SSF52540">
    <property type="entry name" value="P-loop containing nucleoside triphosphate hydrolases"/>
    <property type="match status" value="1"/>
</dbReference>
<dbReference type="PROSITE" id="PS50893">
    <property type="entry name" value="ABC_TRANSPORTER_2"/>
    <property type="match status" value="1"/>
</dbReference>
<evidence type="ECO:0000256" key="2">
    <source>
        <dbReference type="ARBA" id="ARBA00005417"/>
    </source>
</evidence>
<comment type="similarity">
    <text evidence="2">Belongs to the ABC transporter superfamily.</text>
</comment>
<proteinExistence type="inferred from homology"/>
<dbReference type="PANTHER" id="PTHR43166">
    <property type="entry name" value="AMINO ACID IMPORT ATP-BINDING PROTEIN"/>
    <property type="match status" value="1"/>
</dbReference>
<dbReference type="PANTHER" id="PTHR43166:SF9">
    <property type="entry name" value="GLUTAMATE_ASPARTATE IMPORT ATP-BINDING PROTEIN GLTL"/>
    <property type="match status" value="1"/>
</dbReference>
<keyword evidence="7" id="KW-0029">Amino-acid transport</keyword>
<dbReference type="GO" id="GO:0016887">
    <property type="term" value="F:ATP hydrolysis activity"/>
    <property type="evidence" value="ECO:0007669"/>
    <property type="project" value="InterPro"/>
</dbReference>
<protein>
    <submittedName>
        <fullName evidence="10">L-cystine ABC transporter ATP-binding protein YecC</fullName>
    </submittedName>
</protein>
<accession>A0A369LQM5</accession>